<proteinExistence type="predicted"/>
<accession>A0A017S4L0</accession>
<dbReference type="Proteomes" id="UP000019804">
    <property type="component" value="Unassembled WGS sequence"/>
</dbReference>
<dbReference type="RefSeq" id="XP_040634790.1">
    <property type="nucleotide sequence ID" value="XM_040779400.1"/>
</dbReference>
<sequence length="49" mass="5506">MTNKLRETKPNVLTFVGRYVFPGGYLPTIHMLLDSSTGAQTETWRSPPP</sequence>
<dbReference type="OrthoDB" id="8300214at2759"/>
<gene>
    <name evidence="1" type="ORF">EURHEDRAFT_381312</name>
</gene>
<dbReference type="AlphaFoldDB" id="A0A017S4L0"/>
<evidence type="ECO:0000313" key="2">
    <source>
        <dbReference type="Proteomes" id="UP000019804"/>
    </source>
</evidence>
<reference evidence="2" key="1">
    <citation type="journal article" date="2014" name="Nat. Commun.">
        <title>Genomic adaptations of the halophilic Dead Sea filamentous fungus Eurotium rubrum.</title>
        <authorList>
            <person name="Kis-Papo T."/>
            <person name="Weig A.R."/>
            <person name="Riley R."/>
            <person name="Persoh D."/>
            <person name="Salamov A."/>
            <person name="Sun H."/>
            <person name="Lipzen A."/>
            <person name="Wasser S.P."/>
            <person name="Rambold G."/>
            <person name="Grigoriev I.V."/>
            <person name="Nevo E."/>
        </authorList>
    </citation>
    <scope>NUCLEOTIDE SEQUENCE [LARGE SCALE GENOMIC DNA]</scope>
    <source>
        <strain evidence="2">CBS 135680</strain>
    </source>
</reference>
<dbReference type="STRING" id="1388766.A0A017S4L0"/>
<protein>
    <submittedName>
        <fullName evidence="1">Uncharacterized protein</fullName>
    </submittedName>
</protein>
<name>A0A017S4L0_ASPRC</name>
<evidence type="ECO:0000313" key="1">
    <source>
        <dbReference type="EMBL" id="EYE91100.1"/>
    </source>
</evidence>
<dbReference type="HOGENOM" id="CLU_3142779_0_0_1"/>
<dbReference type="GeneID" id="63694524"/>
<dbReference type="EMBL" id="KK088448">
    <property type="protein sequence ID" value="EYE91100.1"/>
    <property type="molecule type" value="Genomic_DNA"/>
</dbReference>
<keyword evidence="2" id="KW-1185">Reference proteome</keyword>
<organism evidence="1 2">
    <name type="scientific">Aspergillus ruber (strain CBS 135680)</name>
    <dbReference type="NCBI Taxonomy" id="1388766"/>
    <lineage>
        <taxon>Eukaryota</taxon>
        <taxon>Fungi</taxon>
        <taxon>Dikarya</taxon>
        <taxon>Ascomycota</taxon>
        <taxon>Pezizomycotina</taxon>
        <taxon>Eurotiomycetes</taxon>
        <taxon>Eurotiomycetidae</taxon>
        <taxon>Eurotiales</taxon>
        <taxon>Aspergillaceae</taxon>
        <taxon>Aspergillus</taxon>
        <taxon>Aspergillus subgen. Aspergillus</taxon>
    </lineage>
</organism>